<dbReference type="EMBL" id="LRGB01002648">
    <property type="protein sequence ID" value="KZS06668.1"/>
    <property type="molecule type" value="Genomic_DNA"/>
</dbReference>
<evidence type="ECO:0000256" key="1">
    <source>
        <dbReference type="ARBA" id="ARBA00008839"/>
    </source>
</evidence>
<sequence length="709" mass="79001">MTTTPAPERDGVEGNTENNPRLHDFLARNWNNWNSSNLASALISFKIVQSLTTCCSNRLFAVEHFVCLLSCKIFTKLVPLKFTFTILTIMSRNGLYKMSGLRCVNSAKARAQRIDEQNGNRRTARQAKNDAKRGLAEIDPNVLNASKKNSNVTTELTHQQKLQERLARLQIWRQEKKASEEKARATKKAPFLVPGVSKVNKAMVEITHSAKVATTRVTRSQAKKPVEPVKQWTVTSNDSLSGKKKPKNAKKENEAPKSEKSFAPKGFVFTAPKEISLKSLEIQDAINVQNKDACSKSGTPQRTMSSGAENEDIKISPLVVNHPWISTTRGSSSKKQRMSMEIFANQEPLSSPVLKKRSASERKSVVELSNPDAVKFRALMASEGTRLTDLCNSYEQLLASGDIPEEETGSVRTVIGQAHLLQRERFTQFAGLVNQFESKTGEKEITATDLEGFWEMIYLQVSDVDKKFEELEKLKESGWIRTEDTPELSKKLKVTTKKKAPIARPAKSNMRALIAAARKKQLAEKSCGSPSVKRRNSLLMSPARTPGKRQSLRRSVLLNSAKKPVFIVTEIAPSDVEETVKDDGAVSENVTPGRKKTYSRQTEHAFDSVSAEERLSVEFDTLKTDPESFDCVTPLRVFRPPRETKPSNVQLQIGNDAPEVEENVFCSPRRSTRIRGLNSSRVIPMGRASLLPTTSISPVTPSENLISFD</sequence>
<dbReference type="GO" id="GO:0031616">
    <property type="term" value="C:spindle pole centrosome"/>
    <property type="evidence" value="ECO:0007669"/>
    <property type="project" value="TreeGrafter"/>
</dbReference>
<feature type="region of interest" description="Disordered" evidence="2">
    <location>
        <begin position="216"/>
        <end position="260"/>
    </location>
</feature>
<protein>
    <submittedName>
        <fullName evidence="3">Guanylate kinase-associated protein mars</fullName>
    </submittedName>
</protein>
<evidence type="ECO:0000313" key="4">
    <source>
        <dbReference type="Proteomes" id="UP000076858"/>
    </source>
</evidence>
<evidence type="ECO:0000313" key="3">
    <source>
        <dbReference type="EMBL" id="KZS06668.1"/>
    </source>
</evidence>
<reference evidence="3 4" key="1">
    <citation type="submission" date="2016-03" db="EMBL/GenBank/DDBJ databases">
        <title>EvidentialGene: Evidence-directed Construction of Genes on Genomes.</title>
        <authorList>
            <person name="Gilbert D.G."/>
            <person name="Choi J.-H."/>
            <person name="Mockaitis K."/>
            <person name="Colbourne J."/>
            <person name="Pfrender M."/>
        </authorList>
    </citation>
    <scope>NUCLEOTIDE SEQUENCE [LARGE SCALE GENOMIC DNA]</scope>
    <source>
        <strain evidence="3 4">Xinb3</strain>
        <tissue evidence="3">Complete organism</tissue>
    </source>
</reference>
<dbReference type="PANTHER" id="PTHR12353">
    <property type="entry name" value="DISKS LARGE-ASSOCIATED PROTEIN DAP SAP90/PSD-95-ASSOCIATED PROTEIN"/>
    <property type="match status" value="1"/>
</dbReference>
<dbReference type="GO" id="GO:0008017">
    <property type="term" value="F:microtubule binding"/>
    <property type="evidence" value="ECO:0007669"/>
    <property type="project" value="TreeGrafter"/>
</dbReference>
<comment type="caution">
    <text evidence="3">The sequence shown here is derived from an EMBL/GenBank/DDBJ whole genome shotgun (WGS) entry which is preliminary data.</text>
</comment>
<keyword evidence="3" id="KW-0418">Kinase</keyword>
<dbReference type="Pfam" id="PF03359">
    <property type="entry name" value="GKAP"/>
    <property type="match status" value="1"/>
</dbReference>
<organism evidence="3 4">
    <name type="scientific">Daphnia magna</name>
    <dbReference type="NCBI Taxonomy" id="35525"/>
    <lineage>
        <taxon>Eukaryota</taxon>
        <taxon>Metazoa</taxon>
        <taxon>Ecdysozoa</taxon>
        <taxon>Arthropoda</taxon>
        <taxon>Crustacea</taxon>
        <taxon>Branchiopoda</taxon>
        <taxon>Diplostraca</taxon>
        <taxon>Cladocera</taxon>
        <taxon>Anomopoda</taxon>
        <taxon>Daphniidae</taxon>
        <taxon>Daphnia</taxon>
    </lineage>
</organism>
<dbReference type="GO" id="GO:0005634">
    <property type="term" value="C:nucleus"/>
    <property type="evidence" value="ECO:0007669"/>
    <property type="project" value="TreeGrafter"/>
</dbReference>
<feature type="compositionally biased region" description="Basic and acidic residues" evidence="2">
    <location>
        <begin position="249"/>
        <end position="260"/>
    </location>
</feature>
<dbReference type="GO" id="GO:0007346">
    <property type="term" value="P:regulation of mitotic cell cycle"/>
    <property type="evidence" value="ECO:0007669"/>
    <property type="project" value="TreeGrafter"/>
</dbReference>
<dbReference type="OrthoDB" id="10023951at2759"/>
<proteinExistence type="inferred from homology"/>
<dbReference type="GO" id="GO:0007059">
    <property type="term" value="P:chromosome segregation"/>
    <property type="evidence" value="ECO:0007669"/>
    <property type="project" value="TreeGrafter"/>
</dbReference>
<keyword evidence="3" id="KW-0808">Transferase</keyword>
<dbReference type="Proteomes" id="UP000076858">
    <property type="component" value="Unassembled WGS sequence"/>
</dbReference>
<dbReference type="STRING" id="35525.A0A164PAX9"/>
<dbReference type="GO" id="GO:0005737">
    <property type="term" value="C:cytoplasm"/>
    <property type="evidence" value="ECO:0007669"/>
    <property type="project" value="TreeGrafter"/>
</dbReference>
<dbReference type="AlphaFoldDB" id="A0A164PAX9"/>
<dbReference type="GO" id="GO:0051642">
    <property type="term" value="P:centrosome localization"/>
    <property type="evidence" value="ECO:0007669"/>
    <property type="project" value="TreeGrafter"/>
</dbReference>
<feature type="region of interest" description="Disordered" evidence="2">
    <location>
        <begin position="1"/>
        <end position="20"/>
    </location>
</feature>
<accession>A0A164PAX9</accession>
<comment type="similarity">
    <text evidence="1">Belongs to the SAPAP family.</text>
</comment>
<dbReference type="PANTHER" id="PTHR12353:SF1">
    <property type="entry name" value="DISKS LARGE-ASSOCIATED PROTEIN 5"/>
    <property type="match status" value="1"/>
</dbReference>
<gene>
    <name evidence="3" type="ORF">APZ42_029778</name>
</gene>
<dbReference type="GO" id="GO:0007052">
    <property type="term" value="P:mitotic spindle organization"/>
    <property type="evidence" value="ECO:0007669"/>
    <property type="project" value="TreeGrafter"/>
</dbReference>
<dbReference type="GO" id="GO:0023052">
    <property type="term" value="P:signaling"/>
    <property type="evidence" value="ECO:0007669"/>
    <property type="project" value="InterPro"/>
</dbReference>
<keyword evidence="4" id="KW-1185">Reference proteome</keyword>
<evidence type="ECO:0000256" key="2">
    <source>
        <dbReference type="SAM" id="MobiDB-lite"/>
    </source>
</evidence>
<dbReference type="InterPro" id="IPR005026">
    <property type="entry name" value="SAPAP"/>
</dbReference>
<name>A0A164PAX9_9CRUS</name>
<dbReference type="GO" id="GO:0016301">
    <property type="term" value="F:kinase activity"/>
    <property type="evidence" value="ECO:0007669"/>
    <property type="project" value="UniProtKB-KW"/>
</dbReference>
<dbReference type="GO" id="GO:0051382">
    <property type="term" value="P:kinetochore assembly"/>
    <property type="evidence" value="ECO:0007669"/>
    <property type="project" value="TreeGrafter"/>
</dbReference>